<proteinExistence type="predicted"/>
<accession>A0A4Y7U6N5</accession>
<comment type="caution">
    <text evidence="3">The sequence shown here is derived from an EMBL/GenBank/DDBJ whole genome shotgun (WGS) entry which is preliminary data.</text>
</comment>
<dbReference type="AlphaFoldDB" id="A0A4Y7U6N5"/>
<evidence type="ECO:0000313" key="4">
    <source>
        <dbReference type="Proteomes" id="UP000295270"/>
    </source>
</evidence>
<dbReference type="RefSeq" id="WP_132038314.1">
    <property type="nucleotide sequence ID" value="NZ_JBDSHJ010000021.1"/>
</dbReference>
<keyword evidence="4" id="KW-1185">Reference proteome</keyword>
<reference evidence="2 4" key="1">
    <citation type="journal article" date="2015" name="Stand. Genomic Sci.">
        <title>Genomic Encyclopedia of Bacterial and Archaeal Type Strains, Phase III: the genomes of soil and plant-associated and newly described type strains.</title>
        <authorList>
            <person name="Whitman W.B."/>
            <person name="Woyke T."/>
            <person name="Klenk H.P."/>
            <person name="Zhou Y."/>
            <person name="Lilburn T.G."/>
            <person name="Beck B.J."/>
            <person name="De Vos P."/>
            <person name="Vandamme P."/>
            <person name="Eisen J.A."/>
            <person name="Garrity G."/>
            <person name="Hugenholtz P."/>
            <person name="Kyrpides N.C."/>
        </authorList>
    </citation>
    <scope>NUCLEOTIDE SEQUENCE [LARGE SCALE GENOMIC DNA]</scope>
    <source>
        <strain evidence="2 4">P5626</strain>
    </source>
</reference>
<dbReference type="EMBL" id="QWDN01000016">
    <property type="protein sequence ID" value="TEB41738.1"/>
    <property type="molecule type" value="Genomic_DNA"/>
</dbReference>
<sequence length="128" mass="13747">MLEKENLGSVEVPVAEGKVWAEKYRRASGLEEDGKNKVDAYLIPLETLKQVLDQDIDAVRAYKGINNAGQQVLMFVGTKLDAKTGIYKDVFKTGATAAKDGEADGGGVVYDMTQPCPPNGDPSSPMNP</sequence>
<evidence type="ECO:0000256" key="1">
    <source>
        <dbReference type="SAM" id="MobiDB-lite"/>
    </source>
</evidence>
<evidence type="ECO:0000313" key="5">
    <source>
        <dbReference type="Proteomes" id="UP000298340"/>
    </source>
</evidence>
<protein>
    <submittedName>
        <fullName evidence="3">Uncharacterized protein</fullName>
    </submittedName>
</protein>
<dbReference type="Proteomes" id="UP000298340">
    <property type="component" value="Unassembled WGS sequence"/>
</dbReference>
<evidence type="ECO:0000313" key="2">
    <source>
        <dbReference type="EMBL" id="TCN50231.1"/>
    </source>
</evidence>
<feature type="compositionally biased region" description="Pro residues" evidence="1">
    <location>
        <begin position="115"/>
        <end position="128"/>
    </location>
</feature>
<dbReference type="Proteomes" id="UP000295270">
    <property type="component" value="Unassembled WGS sequence"/>
</dbReference>
<name>A0A4Y7U6N5_9FLAO</name>
<reference evidence="2" key="3">
    <citation type="submission" date="2019-03" db="EMBL/GenBank/DDBJ databases">
        <authorList>
            <person name="Whitman W."/>
            <person name="Huntemann M."/>
            <person name="Clum A."/>
            <person name="Pillay M."/>
            <person name="Palaniappan K."/>
            <person name="Varghese N."/>
            <person name="Mikhailova N."/>
            <person name="Stamatis D."/>
            <person name="Reddy T."/>
            <person name="Daum C."/>
            <person name="Shapiro N."/>
            <person name="Ivanova N."/>
            <person name="Kyrpides N."/>
            <person name="Woyke T."/>
        </authorList>
    </citation>
    <scope>NUCLEOTIDE SEQUENCE</scope>
    <source>
        <strain evidence="2">P5626</strain>
    </source>
</reference>
<organism evidence="3 5">
    <name type="scientific">Flavobacterium circumlabens</name>
    <dbReference type="NCBI Taxonomy" id="2133765"/>
    <lineage>
        <taxon>Bacteria</taxon>
        <taxon>Pseudomonadati</taxon>
        <taxon>Bacteroidota</taxon>
        <taxon>Flavobacteriia</taxon>
        <taxon>Flavobacteriales</taxon>
        <taxon>Flavobacteriaceae</taxon>
        <taxon>Flavobacterium</taxon>
    </lineage>
</organism>
<reference evidence="3 5" key="2">
    <citation type="journal article" date="2018" name="Syst. Appl. Microbiol.">
        <title>Flavobacterium circumlabens sp. nov. and Flavobacterium cupreum sp. nov., two psychrotrophic species isolated from Antarctic environmental samples.</title>
        <authorList>
            <person name="Kralova S."/>
            <person name="Busse H.J."/>
            <person name="Svec P."/>
            <person name="Maslanova I."/>
            <person name="Stankova E."/>
            <person name="Bartak M."/>
            <person name="Sedlacek I."/>
        </authorList>
    </citation>
    <scope>NUCLEOTIDE SEQUENCE [LARGE SCALE GENOMIC DNA]</scope>
    <source>
        <strain evidence="3 5">CCM 8828</strain>
    </source>
</reference>
<evidence type="ECO:0000313" key="3">
    <source>
        <dbReference type="EMBL" id="TEB41738.1"/>
    </source>
</evidence>
<gene>
    <name evidence="3" type="ORF">D0809_23915</name>
    <name evidence="2" type="ORF">EV142_11718</name>
</gene>
<dbReference type="EMBL" id="SLWA01000017">
    <property type="protein sequence ID" value="TCN50231.1"/>
    <property type="molecule type" value="Genomic_DNA"/>
</dbReference>
<feature type="region of interest" description="Disordered" evidence="1">
    <location>
        <begin position="102"/>
        <end position="128"/>
    </location>
</feature>
<dbReference type="OrthoDB" id="797757at2"/>